<dbReference type="SUPFAM" id="SSF52540">
    <property type="entry name" value="P-loop containing nucleoside triphosphate hydrolases"/>
    <property type="match status" value="1"/>
</dbReference>
<dbReference type="Pfam" id="PF13671">
    <property type="entry name" value="AAA_33"/>
    <property type="match status" value="1"/>
</dbReference>
<comment type="similarity">
    <text evidence="2 9">Belongs to the gluconokinase GntK/GntV family.</text>
</comment>
<dbReference type="GO" id="GO:0005524">
    <property type="term" value="F:ATP binding"/>
    <property type="evidence" value="ECO:0007669"/>
    <property type="project" value="UniProtKB-KW"/>
</dbReference>
<dbReference type="GO" id="GO:0005737">
    <property type="term" value="C:cytoplasm"/>
    <property type="evidence" value="ECO:0007669"/>
    <property type="project" value="TreeGrafter"/>
</dbReference>
<keyword evidence="5 9" id="KW-0547">Nucleotide-binding</keyword>
<dbReference type="InterPro" id="IPR027417">
    <property type="entry name" value="P-loop_NTPase"/>
</dbReference>
<dbReference type="Gene3D" id="3.40.50.300">
    <property type="entry name" value="P-loop containing nucleotide triphosphate hydrolases"/>
    <property type="match status" value="1"/>
</dbReference>
<dbReference type="PANTHER" id="PTHR43442:SF3">
    <property type="entry name" value="GLUCONOKINASE-RELATED"/>
    <property type="match status" value="1"/>
</dbReference>
<accession>A0AAD5SAK2</accession>
<keyword evidence="6 9" id="KW-0418">Kinase</keyword>
<keyword evidence="4 9" id="KW-0808">Transferase</keyword>
<organism evidence="10 11">
    <name type="scientific">Rhizophlyctis rosea</name>
    <dbReference type="NCBI Taxonomy" id="64517"/>
    <lineage>
        <taxon>Eukaryota</taxon>
        <taxon>Fungi</taxon>
        <taxon>Fungi incertae sedis</taxon>
        <taxon>Chytridiomycota</taxon>
        <taxon>Chytridiomycota incertae sedis</taxon>
        <taxon>Chytridiomycetes</taxon>
        <taxon>Rhizophlyctidales</taxon>
        <taxon>Rhizophlyctidaceae</taxon>
        <taxon>Rhizophlyctis</taxon>
    </lineage>
</organism>
<evidence type="ECO:0000256" key="1">
    <source>
        <dbReference type="ARBA" id="ARBA00004875"/>
    </source>
</evidence>
<dbReference type="GO" id="GO:0005975">
    <property type="term" value="P:carbohydrate metabolic process"/>
    <property type="evidence" value="ECO:0007669"/>
    <property type="project" value="InterPro"/>
</dbReference>
<dbReference type="EMBL" id="JADGJD010000705">
    <property type="protein sequence ID" value="KAJ3049009.1"/>
    <property type="molecule type" value="Genomic_DNA"/>
</dbReference>
<dbReference type="EC" id="2.7.1.12" evidence="3 9"/>
<protein>
    <recommendedName>
        <fullName evidence="3 9">Gluconokinase</fullName>
        <ecNumber evidence="3 9">2.7.1.12</ecNumber>
    </recommendedName>
</protein>
<comment type="pathway">
    <text evidence="1 9">Carbohydrate acid metabolism; D-gluconate degradation.</text>
</comment>
<evidence type="ECO:0000256" key="2">
    <source>
        <dbReference type="ARBA" id="ARBA00008420"/>
    </source>
</evidence>
<dbReference type="NCBIfam" id="TIGR01313">
    <property type="entry name" value="therm_gnt_kin"/>
    <property type="match status" value="1"/>
</dbReference>
<dbReference type="CDD" id="cd02021">
    <property type="entry name" value="GntK"/>
    <property type="match status" value="1"/>
</dbReference>
<sequence length="193" mass="21551">MPGKVIIVMGVASCGKSTVGETIAKRVGPDAVFLDADDFHPEANKEKMAAGIPLDDEDRKPWLGAIRKHVDELEAQNPERHVIIACSALKRSYRDTLRHPAYHDESRKEDDGSVRVWFLYLKGTEEVLQQRISQREGHFMKSNMLKSQLATLEEPDPAVEPNVVSVDIDQSRDAIIAEALQKLGFQMIMGVMA</sequence>
<dbReference type="GO" id="GO:0046316">
    <property type="term" value="F:gluconokinase activity"/>
    <property type="evidence" value="ECO:0007669"/>
    <property type="project" value="UniProtKB-EC"/>
</dbReference>
<evidence type="ECO:0000256" key="7">
    <source>
        <dbReference type="ARBA" id="ARBA00022840"/>
    </source>
</evidence>
<reference evidence="10" key="1">
    <citation type="submission" date="2020-05" db="EMBL/GenBank/DDBJ databases">
        <title>Phylogenomic resolution of chytrid fungi.</title>
        <authorList>
            <person name="Stajich J.E."/>
            <person name="Amses K."/>
            <person name="Simmons R."/>
            <person name="Seto K."/>
            <person name="Myers J."/>
            <person name="Bonds A."/>
            <person name="Quandt C.A."/>
            <person name="Barry K."/>
            <person name="Liu P."/>
            <person name="Grigoriev I."/>
            <person name="Longcore J.E."/>
            <person name="James T.Y."/>
        </authorList>
    </citation>
    <scope>NUCLEOTIDE SEQUENCE</scope>
    <source>
        <strain evidence="10">JEL0318</strain>
    </source>
</reference>
<evidence type="ECO:0000313" key="10">
    <source>
        <dbReference type="EMBL" id="KAJ3049009.1"/>
    </source>
</evidence>
<evidence type="ECO:0000256" key="5">
    <source>
        <dbReference type="ARBA" id="ARBA00022741"/>
    </source>
</evidence>
<evidence type="ECO:0000256" key="4">
    <source>
        <dbReference type="ARBA" id="ARBA00022679"/>
    </source>
</evidence>
<dbReference type="AlphaFoldDB" id="A0AAD5SAK2"/>
<evidence type="ECO:0000313" key="11">
    <source>
        <dbReference type="Proteomes" id="UP001212841"/>
    </source>
</evidence>
<dbReference type="Proteomes" id="UP001212841">
    <property type="component" value="Unassembled WGS sequence"/>
</dbReference>
<name>A0AAD5SAK2_9FUNG</name>
<dbReference type="PANTHER" id="PTHR43442">
    <property type="entry name" value="GLUCONOKINASE-RELATED"/>
    <property type="match status" value="1"/>
</dbReference>
<comment type="caution">
    <text evidence="10">The sequence shown here is derived from an EMBL/GenBank/DDBJ whole genome shotgun (WGS) entry which is preliminary data.</text>
</comment>
<gene>
    <name evidence="10" type="ORF">HK097_009987</name>
</gene>
<evidence type="ECO:0000256" key="6">
    <source>
        <dbReference type="ARBA" id="ARBA00022777"/>
    </source>
</evidence>
<comment type="catalytic activity">
    <reaction evidence="8 9">
        <text>D-gluconate + ATP = 6-phospho-D-gluconate + ADP + H(+)</text>
        <dbReference type="Rhea" id="RHEA:19433"/>
        <dbReference type="ChEBI" id="CHEBI:15378"/>
        <dbReference type="ChEBI" id="CHEBI:18391"/>
        <dbReference type="ChEBI" id="CHEBI:30616"/>
        <dbReference type="ChEBI" id="CHEBI:58759"/>
        <dbReference type="ChEBI" id="CHEBI:456216"/>
        <dbReference type="EC" id="2.7.1.12"/>
    </reaction>
</comment>
<proteinExistence type="inferred from homology"/>
<dbReference type="FunFam" id="3.40.50.300:FF:000522">
    <property type="entry name" value="Gluconokinase"/>
    <property type="match status" value="1"/>
</dbReference>
<keyword evidence="7 9" id="KW-0067">ATP-binding</keyword>
<evidence type="ECO:0000256" key="8">
    <source>
        <dbReference type="ARBA" id="ARBA00048090"/>
    </source>
</evidence>
<evidence type="ECO:0000256" key="9">
    <source>
        <dbReference type="RuleBase" id="RU363066"/>
    </source>
</evidence>
<dbReference type="InterPro" id="IPR006001">
    <property type="entry name" value="Therm_gnt_kin"/>
</dbReference>
<keyword evidence="11" id="KW-1185">Reference proteome</keyword>
<evidence type="ECO:0000256" key="3">
    <source>
        <dbReference type="ARBA" id="ARBA00012054"/>
    </source>
</evidence>